<dbReference type="RefSeq" id="WP_380560049.1">
    <property type="nucleotide sequence ID" value="NZ_JBHEZY010000031.1"/>
</dbReference>
<reference evidence="3 4" key="1">
    <citation type="submission" date="2024-09" db="EMBL/GenBank/DDBJ databases">
        <authorList>
            <person name="Lee S.D."/>
        </authorList>
    </citation>
    <scope>NUCLEOTIDE SEQUENCE [LARGE SCALE GENOMIC DNA]</scope>
    <source>
        <strain evidence="3 4">N1-3</strain>
    </source>
</reference>
<protein>
    <submittedName>
        <fullName evidence="3">AAA family ATPase</fullName>
    </submittedName>
</protein>
<evidence type="ECO:0000259" key="2">
    <source>
        <dbReference type="Pfam" id="PF13401"/>
    </source>
</evidence>
<dbReference type="Pfam" id="PF13401">
    <property type="entry name" value="AAA_22"/>
    <property type="match status" value="1"/>
</dbReference>
<feature type="region of interest" description="Disordered" evidence="1">
    <location>
        <begin position="1"/>
        <end position="21"/>
    </location>
</feature>
<evidence type="ECO:0000313" key="4">
    <source>
        <dbReference type="Proteomes" id="UP001592530"/>
    </source>
</evidence>
<feature type="domain" description="ORC1/DEAH AAA+ ATPase" evidence="2">
    <location>
        <begin position="251"/>
        <end position="355"/>
    </location>
</feature>
<accession>A0ABV6XDQ7</accession>
<dbReference type="InterPro" id="IPR049945">
    <property type="entry name" value="AAA_22"/>
</dbReference>
<name>A0ABV6XDQ7_9ACTN</name>
<dbReference type="InterPro" id="IPR027417">
    <property type="entry name" value="P-loop_NTPase"/>
</dbReference>
<sequence length="903" mass="98695">MSVSGAVPQGDNHDATQEFIGKPPLDTAQQLRIRATHRGFTYQNLYAVGCLLRLRDAGAESLLVERDEDLEVVLPGRRLYLQVKTRKSCVLAWSDIRDALDQYRGVRAEHDADRRSGSPSLIVITNAQPGPDLLDRTVVVDWPSDVHLLYPGRPSEAEPWLPTPPPDLEAMMQWCTDEASNVRFASLRPRTLVEKLAARVQYASTGALGQGFVAADLAQLFEQFVQELQAFPESPHTYRPQKTDPELVGEQRVRLVVGHSGAGKTTWAADAAKRCSLPVTYCDVADGVSVDGLAESLAREVAARHLSDPAGTELPYGSSIDVLRAVHRRLEEAGIIVAVVLDNAHRVPVDGLRALIAALPTAQWVLLAHPWPDQPILETHLGVAPQVLPGWGVDTVVEVFAAEGCRADYATARRVITLTGGLPLYVGQAAVLARSQYGADVAEFCDAFGEGAHAMPTAQERILERAFAGLGETAKALAGLLALAEVPLKRDELQLLAAEVELASRSVNGRALRELAGLGLTQSFGDGHLKLHDAARLVVPQVLEGLAEETADRVQRTLCQIVEGDWDPQRRSRWMRLLGSTGQIGVLIALTEEEGFFERDYPREVRADLADTACDPASDPALRLDAHNALAAWAFNEGDMEALASHVHAMETIHRAGHPDFGPREAMLVASRQFRLYGPAVALTQLRRAFAEAHTQTPVPSRFDRGLRYEYAAALWEAGEYLEAGELAAGLIDTYMDHLGLTPPDVLLPVEVFLERCISHDTPDDFKRLADCFDLLVKVARKLDRMDFEPWALWAFKLYNASGAMRSAIDSGQDLADVECWSNPAGALKQLDSLLGAAQENNLLDMIVGIRSQRSLVLALTGDVPGARAEMETLARYDLTPSESDDIRHQSQLIEEIANSSSR</sequence>
<dbReference type="Proteomes" id="UP001592530">
    <property type="component" value="Unassembled WGS sequence"/>
</dbReference>
<evidence type="ECO:0000256" key="1">
    <source>
        <dbReference type="SAM" id="MobiDB-lite"/>
    </source>
</evidence>
<gene>
    <name evidence="3" type="ORF">ACEZDB_37825</name>
</gene>
<dbReference type="EMBL" id="JBHEZY010000031">
    <property type="protein sequence ID" value="MFC1436410.1"/>
    <property type="molecule type" value="Genomic_DNA"/>
</dbReference>
<comment type="caution">
    <text evidence="3">The sequence shown here is derived from an EMBL/GenBank/DDBJ whole genome shotgun (WGS) entry which is preliminary data.</text>
</comment>
<dbReference type="SUPFAM" id="SSF52540">
    <property type="entry name" value="P-loop containing nucleoside triphosphate hydrolases"/>
    <property type="match status" value="1"/>
</dbReference>
<evidence type="ECO:0000313" key="3">
    <source>
        <dbReference type="EMBL" id="MFC1436410.1"/>
    </source>
</evidence>
<proteinExistence type="predicted"/>
<organism evidence="3 4">
    <name type="scientific">Streptacidiphilus alkalitolerans</name>
    <dbReference type="NCBI Taxonomy" id="3342712"/>
    <lineage>
        <taxon>Bacteria</taxon>
        <taxon>Bacillati</taxon>
        <taxon>Actinomycetota</taxon>
        <taxon>Actinomycetes</taxon>
        <taxon>Kitasatosporales</taxon>
        <taxon>Streptomycetaceae</taxon>
        <taxon>Streptacidiphilus</taxon>
    </lineage>
</organism>